<keyword evidence="3" id="KW-1185">Reference proteome</keyword>
<accession>A0ABU6TF00</accession>
<keyword evidence="1" id="KW-0472">Membrane</keyword>
<keyword evidence="1" id="KW-0812">Transmembrane</keyword>
<evidence type="ECO:0000313" key="2">
    <source>
        <dbReference type="EMBL" id="MED6146548.1"/>
    </source>
</evidence>
<gene>
    <name evidence="2" type="ORF">PIB30_035446</name>
</gene>
<name>A0ABU6TF00_9FABA</name>
<dbReference type="Proteomes" id="UP001341840">
    <property type="component" value="Unassembled WGS sequence"/>
</dbReference>
<comment type="caution">
    <text evidence="2">The sequence shown here is derived from an EMBL/GenBank/DDBJ whole genome shotgun (WGS) entry which is preliminary data.</text>
</comment>
<organism evidence="2 3">
    <name type="scientific">Stylosanthes scabra</name>
    <dbReference type="NCBI Taxonomy" id="79078"/>
    <lineage>
        <taxon>Eukaryota</taxon>
        <taxon>Viridiplantae</taxon>
        <taxon>Streptophyta</taxon>
        <taxon>Embryophyta</taxon>
        <taxon>Tracheophyta</taxon>
        <taxon>Spermatophyta</taxon>
        <taxon>Magnoliopsida</taxon>
        <taxon>eudicotyledons</taxon>
        <taxon>Gunneridae</taxon>
        <taxon>Pentapetalae</taxon>
        <taxon>rosids</taxon>
        <taxon>fabids</taxon>
        <taxon>Fabales</taxon>
        <taxon>Fabaceae</taxon>
        <taxon>Papilionoideae</taxon>
        <taxon>50 kb inversion clade</taxon>
        <taxon>dalbergioids sensu lato</taxon>
        <taxon>Dalbergieae</taxon>
        <taxon>Pterocarpus clade</taxon>
        <taxon>Stylosanthes</taxon>
    </lineage>
</organism>
<reference evidence="2 3" key="1">
    <citation type="journal article" date="2023" name="Plants (Basel)">
        <title>Bridging the Gap: Combining Genomics and Transcriptomics Approaches to Understand Stylosanthes scabra, an Orphan Legume from the Brazilian Caatinga.</title>
        <authorList>
            <person name="Ferreira-Neto J.R.C."/>
            <person name="da Silva M.D."/>
            <person name="Binneck E."/>
            <person name="de Melo N.F."/>
            <person name="da Silva R.H."/>
            <person name="de Melo A.L.T.M."/>
            <person name="Pandolfi V."/>
            <person name="Bustamante F.O."/>
            <person name="Brasileiro-Vidal A.C."/>
            <person name="Benko-Iseppon A.M."/>
        </authorList>
    </citation>
    <scope>NUCLEOTIDE SEQUENCE [LARGE SCALE GENOMIC DNA]</scope>
    <source>
        <tissue evidence="2">Leaves</tissue>
    </source>
</reference>
<feature type="transmembrane region" description="Helical" evidence="1">
    <location>
        <begin position="39"/>
        <end position="59"/>
    </location>
</feature>
<protein>
    <submittedName>
        <fullName evidence="2">Uncharacterized protein</fullName>
    </submittedName>
</protein>
<proteinExistence type="predicted"/>
<keyword evidence="1" id="KW-1133">Transmembrane helix</keyword>
<dbReference type="EMBL" id="JASCZI010090790">
    <property type="protein sequence ID" value="MED6146548.1"/>
    <property type="molecule type" value="Genomic_DNA"/>
</dbReference>
<evidence type="ECO:0000313" key="3">
    <source>
        <dbReference type="Proteomes" id="UP001341840"/>
    </source>
</evidence>
<sequence>MEILEEGQREELKPTQLSLPLSLKDVAIKLLALLRLLLMLYYALPLFSVCSLLQSHVLHRERPKRQRRRALLHRVLDSAALGEVPRCHEYRSHGYRRLRFFGAS</sequence>
<evidence type="ECO:0000256" key="1">
    <source>
        <dbReference type="SAM" id="Phobius"/>
    </source>
</evidence>